<dbReference type="EMBL" id="BFAA01028633">
    <property type="protein sequence ID" value="GCB82850.1"/>
    <property type="molecule type" value="Genomic_DNA"/>
</dbReference>
<organism evidence="1 2">
    <name type="scientific">Scyliorhinus torazame</name>
    <name type="common">Cloudy catshark</name>
    <name type="synonym">Catulus torazame</name>
    <dbReference type="NCBI Taxonomy" id="75743"/>
    <lineage>
        <taxon>Eukaryota</taxon>
        <taxon>Metazoa</taxon>
        <taxon>Chordata</taxon>
        <taxon>Craniata</taxon>
        <taxon>Vertebrata</taxon>
        <taxon>Chondrichthyes</taxon>
        <taxon>Elasmobranchii</taxon>
        <taxon>Galeomorphii</taxon>
        <taxon>Galeoidea</taxon>
        <taxon>Carcharhiniformes</taxon>
        <taxon>Scyliorhinidae</taxon>
        <taxon>Scyliorhinus</taxon>
    </lineage>
</organism>
<feature type="non-terminal residue" evidence="1">
    <location>
        <position position="43"/>
    </location>
</feature>
<evidence type="ECO:0000313" key="2">
    <source>
        <dbReference type="Proteomes" id="UP000288216"/>
    </source>
</evidence>
<keyword evidence="2" id="KW-1185">Reference proteome</keyword>
<accession>A0A401QBU4</accession>
<dbReference type="Proteomes" id="UP000288216">
    <property type="component" value="Unassembled WGS sequence"/>
</dbReference>
<dbReference type="AlphaFoldDB" id="A0A401QBU4"/>
<name>A0A401QBU4_SCYTO</name>
<gene>
    <name evidence="1" type="ORF">scyTo_0023354</name>
</gene>
<comment type="caution">
    <text evidence="1">The sequence shown here is derived from an EMBL/GenBank/DDBJ whole genome shotgun (WGS) entry which is preliminary data.</text>
</comment>
<reference evidence="1 2" key="1">
    <citation type="journal article" date="2018" name="Nat. Ecol. Evol.">
        <title>Shark genomes provide insights into elasmobranch evolution and the origin of vertebrates.</title>
        <authorList>
            <person name="Hara Y"/>
            <person name="Yamaguchi K"/>
            <person name="Onimaru K"/>
            <person name="Kadota M"/>
            <person name="Koyanagi M"/>
            <person name="Keeley SD"/>
            <person name="Tatsumi K"/>
            <person name="Tanaka K"/>
            <person name="Motone F"/>
            <person name="Kageyama Y"/>
            <person name="Nozu R"/>
            <person name="Adachi N"/>
            <person name="Nishimura O"/>
            <person name="Nakagawa R"/>
            <person name="Tanegashima C"/>
            <person name="Kiyatake I"/>
            <person name="Matsumoto R"/>
            <person name="Murakumo K"/>
            <person name="Nishida K"/>
            <person name="Terakita A"/>
            <person name="Kuratani S"/>
            <person name="Sato K"/>
            <person name="Hyodo S Kuraku.S."/>
        </authorList>
    </citation>
    <scope>NUCLEOTIDE SEQUENCE [LARGE SCALE GENOMIC DNA]</scope>
</reference>
<sequence>MEETLIHTQNLQDFLQLPIQLRLETWERIPIPQHTLQRKHPQM</sequence>
<evidence type="ECO:0000313" key="1">
    <source>
        <dbReference type="EMBL" id="GCB82850.1"/>
    </source>
</evidence>
<proteinExistence type="predicted"/>
<protein>
    <submittedName>
        <fullName evidence="1">Uncharacterized protein</fullName>
    </submittedName>
</protein>